<comment type="caution">
    <text evidence="6">The sequence shown here is derived from an EMBL/GenBank/DDBJ whole genome shotgun (WGS) entry which is preliminary data.</text>
</comment>
<dbReference type="InterPro" id="IPR011042">
    <property type="entry name" value="6-blade_b-propeller_TolB-like"/>
</dbReference>
<name>A0A6M0IFW9_9BACT</name>
<dbReference type="GO" id="GO:0009055">
    <property type="term" value="F:electron transfer activity"/>
    <property type="evidence" value="ECO:0007669"/>
    <property type="project" value="InterPro"/>
</dbReference>
<evidence type="ECO:0000313" key="7">
    <source>
        <dbReference type="Proteomes" id="UP000477386"/>
    </source>
</evidence>
<dbReference type="PANTHER" id="PTHR33546">
    <property type="entry name" value="LARGE, MULTIFUNCTIONAL SECRETED PROTEIN-RELATED"/>
    <property type="match status" value="1"/>
</dbReference>
<dbReference type="InterPro" id="IPR036909">
    <property type="entry name" value="Cyt_c-like_dom_sf"/>
</dbReference>
<gene>
    <name evidence="6" type="ORF">GK091_07165</name>
</gene>
<dbReference type="GO" id="GO:0020037">
    <property type="term" value="F:heme binding"/>
    <property type="evidence" value="ECO:0007669"/>
    <property type="project" value="InterPro"/>
</dbReference>
<dbReference type="Gene3D" id="2.120.10.30">
    <property type="entry name" value="TolB, C-terminal domain"/>
    <property type="match status" value="1"/>
</dbReference>
<sequence>MNSFRSAKRSAFYRRAMALSAAGLVVGTVFVGAYQNRNLNAASDGYLKGLFAQLSDDDKHDPKYAVGSLNVAPGLEATLFAAEPMLSNPTDIDVDARGRVWVCEAYNYRPAINGNPTRKEGDRIMILEDTNGDGKADISKVFYQDPSIESPLGIWVQGNKVIVADSPNVWVLTDENGDDKADKKELLFTGIGGEQHDHGMHTFVFGPDGKWYFNFGNEGKQLLDKEGKPVIDVATGKAIDKQNFKQGMVFRCDPDGKNVEVLGQNFRNNYEVAVDSYGTLWQSDNDDDGNKGVRINYVMEYGNYGYTDEMTGAGWQANRDNLEPEIPRRHWHLNDPGVVPNLLQTGAGSPTGIIVYEGKLLPEVFRNQVIHCDAGPNVVRSYTVQKDGAGYKADIVNVLEGARDQWFRPADICVAPDGSLIIADWYDPGVGGHQAGDQNKGRVYRVAPPNSPYTMPKVDVSTTDGAIEALQSPNMSIRYAGWQKLRELGTKAEKPLAKLYKESNNPRMQARALWLLSKLDKGQKYIETALKSTNPDLRITALRAARELKTDIIPYVKQLVNDPDAQVRRECAIALRLNKSAEAPALWAQLASKYDGKDRWYLEALGIGADGNWDSYYTAWVKQMNNDPLANAGGRDIVWRARTKESVPMLAKLAGDQGTDLNQRLRYFRAFDFNPGASEKSAALLGILQANSNSTDVSKLVLRHLDPAFVKNSPVATTALNKLLTDVYGTPEYIELVTRYEPNSENAKLSQLAMAKSTDAVGRDAVRQLIKQNGSPLIWTLVNGANADEAAQMVAALQRVGNKESLDILKTIALDEKRSPALRMNATRALGGSMDGADMVVALLKSGEIKGDYKKAAVQGVSNDWRKNVRIQAAGFLDGGQSAEGKKLPGMNELMALDGDASKGVSVFKNNCSICHQVNGEGMDFGPKLSEIGSKLPKEGQYLAILHPDAGISFGYEGWEVKFKDGSTMSGIVSSKTETDLQMKFPGGVVQNYKMSDVVSMKKMDSSMMPSGLQEAMSTKDLVDLVAYLTSLKKK</sequence>
<organism evidence="6 7">
    <name type="scientific">Spirosoma agri</name>
    <dbReference type="NCBI Taxonomy" id="1987381"/>
    <lineage>
        <taxon>Bacteria</taxon>
        <taxon>Pseudomonadati</taxon>
        <taxon>Bacteroidota</taxon>
        <taxon>Cytophagia</taxon>
        <taxon>Cytophagales</taxon>
        <taxon>Cytophagaceae</taxon>
        <taxon>Spirosoma</taxon>
    </lineage>
</organism>
<dbReference type="SUPFAM" id="SSF50952">
    <property type="entry name" value="Soluble quinoprotein glucose dehydrogenase"/>
    <property type="match status" value="1"/>
</dbReference>
<evidence type="ECO:0000313" key="6">
    <source>
        <dbReference type="EMBL" id="NEU66655.1"/>
    </source>
</evidence>
<dbReference type="InterPro" id="IPR011989">
    <property type="entry name" value="ARM-like"/>
</dbReference>
<accession>A0A6M0IFW9</accession>
<dbReference type="AlphaFoldDB" id="A0A6M0IFW9"/>
<dbReference type="NCBIfam" id="TIGR02604">
    <property type="entry name" value="Piru_Ver_Nterm"/>
    <property type="match status" value="1"/>
</dbReference>
<dbReference type="GO" id="GO:0046872">
    <property type="term" value="F:metal ion binding"/>
    <property type="evidence" value="ECO:0007669"/>
    <property type="project" value="UniProtKB-KW"/>
</dbReference>
<dbReference type="PANTHER" id="PTHR33546:SF1">
    <property type="entry name" value="LARGE, MULTIFUNCTIONAL SECRETED PROTEIN"/>
    <property type="match status" value="1"/>
</dbReference>
<evidence type="ECO:0000256" key="3">
    <source>
        <dbReference type="ARBA" id="ARBA00023004"/>
    </source>
</evidence>
<dbReference type="InterPro" id="IPR009056">
    <property type="entry name" value="Cyt_c-like_dom"/>
</dbReference>
<reference evidence="6 7" key="1">
    <citation type="submission" date="2020-02" db="EMBL/GenBank/DDBJ databases">
        <title>Draft genome sequence of two Spirosoma agri KCTC 52727 and Spirosoma terrae KCTC 52035.</title>
        <authorList>
            <person name="Rojas J."/>
            <person name="Ambika Manirajan B."/>
            <person name="Ratering S."/>
            <person name="Suarez C."/>
            <person name="Schnell S."/>
        </authorList>
    </citation>
    <scope>NUCLEOTIDE SEQUENCE [LARGE SCALE GENOMIC DNA]</scope>
    <source>
        <strain evidence="6 7">KCTC 52727</strain>
    </source>
</reference>
<dbReference type="RefSeq" id="WP_164035903.1">
    <property type="nucleotide sequence ID" value="NZ_JAAGNZ010000001.1"/>
</dbReference>
<protein>
    <submittedName>
        <fullName evidence="6">C-type cytochrome</fullName>
    </submittedName>
</protein>
<dbReference type="Gene3D" id="1.10.760.10">
    <property type="entry name" value="Cytochrome c-like domain"/>
    <property type="match status" value="1"/>
</dbReference>
<dbReference type="NCBIfam" id="TIGR02603">
    <property type="entry name" value="CxxCH_TIGR02603"/>
    <property type="match status" value="1"/>
</dbReference>
<dbReference type="SUPFAM" id="SSF48431">
    <property type="entry name" value="Lipovitellin-phosvitin complex, superhelical domain"/>
    <property type="match status" value="1"/>
</dbReference>
<evidence type="ECO:0000256" key="2">
    <source>
        <dbReference type="ARBA" id="ARBA00022723"/>
    </source>
</evidence>
<dbReference type="InterPro" id="IPR013428">
    <property type="entry name" value="Membrane-bound_put_N"/>
</dbReference>
<dbReference type="SUPFAM" id="SSF46626">
    <property type="entry name" value="Cytochrome c"/>
    <property type="match status" value="1"/>
</dbReference>
<dbReference type="Pfam" id="PF00034">
    <property type="entry name" value="Cytochrom_C"/>
    <property type="match status" value="1"/>
</dbReference>
<evidence type="ECO:0000256" key="1">
    <source>
        <dbReference type="ARBA" id="ARBA00022617"/>
    </source>
</evidence>
<dbReference type="Pfam" id="PF13646">
    <property type="entry name" value="HEAT_2"/>
    <property type="match status" value="1"/>
</dbReference>
<dbReference type="PROSITE" id="PS51007">
    <property type="entry name" value="CYTC"/>
    <property type="match status" value="1"/>
</dbReference>
<evidence type="ECO:0000259" key="5">
    <source>
        <dbReference type="PROSITE" id="PS51007"/>
    </source>
</evidence>
<dbReference type="InterPro" id="IPR016024">
    <property type="entry name" value="ARM-type_fold"/>
</dbReference>
<keyword evidence="7" id="KW-1185">Reference proteome</keyword>
<feature type="domain" description="Cytochrome c" evidence="5">
    <location>
        <begin position="899"/>
        <end position="1033"/>
    </location>
</feature>
<keyword evidence="2 4" id="KW-0479">Metal-binding</keyword>
<dbReference type="EMBL" id="JAAGNZ010000001">
    <property type="protein sequence ID" value="NEU66655.1"/>
    <property type="molecule type" value="Genomic_DNA"/>
</dbReference>
<dbReference type="Pfam" id="PF23500">
    <property type="entry name" value="DUF7133"/>
    <property type="match status" value="1"/>
</dbReference>
<dbReference type="InterPro" id="IPR013427">
    <property type="entry name" value="Haem-bd_dom_put"/>
</dbReference>
<dbReference type="InterPro" id="IPR011041">
    <property type="entry name" value="Quinoprot_gluc/sorb_DH_b-prop"/>
</dbReference>
<dbReference type="SUPFAM" id="SSF48371">
    <property type="entry name" value="ARM repeat"/>
    <property type="match status" value="1"/>
</dbReference>
<keyword evidence="3 4" id="KW-0408">Iron</keyword>
<evidence type="ECO:0000256" key="4">
    <source>
        <dbReference type="PROSITE-ProRule" id="PRU00433"/>
    </source>
</evidence>
<keyword evidence="1 4" id="KW-0349">Heme</keyword>
<dbReference type="Gene3D" id="1.25.10.10">
    <property type="entry name" value="Leucine-rich Repeat Variant"/>
    <property type="match status" value="1"/>
</dbReference>
<dbReference type="InterPro" id="IPR011030">
    <property type="entry name" value="Lipovitellin_superhlx_dom"/>
</dbReference>
<dbReference type="InterPro" id="IPR055557">
    <property type="entry name" value="DUF7133"/>
</dbReference>
<dbReference type="Proteomes" id="UP000477386">
    <property type="component" value="Unassembled WGS sequence"/>
</dbReference>
<proteinExistence type="predicted"/>